<dbReference type="PANTHER" id="PTHR44757:SF2">
    <property type="entry name" value="BIOFILM ARCHITECTURE MAINTENANCE PROTEIN MBAA"/>
    <property type="match status" value="1"/>
</dbReference>
<dbReference type="SUPFAM" id="SSF55073">
    <property type="entry name" value="Nucleotide cyclase"/>
    <property type="match status" value="1"/>
</dbReference>
<dbReference type="Gene3D" id="3.30.70.270">
    <property type="match status" value="1"/>
</dbReference>
<dbReference type="PROSITE" id="PS50883">
    <property type="entry name" value="EAL"/>
    <property type="match status" value="1"/>
</dbReference>
<dbReference type="InterPro" id="IPR000700">
    <property type="entry name" value="PAS-assoc_C"/>
</dbReference>
<dbReference type="Gene3D" id="3.20.20.450">
    <property type="entry name" value="EAL domain"/>
    <property type="match status" value="1"/>
</dbReference>
<evidence type="ECO:0000259" key="2">
    <source>
        <dbReference type="PROSITE" id="PS50112"/>
    </source>
</evidence>
<dbReference type="PROSITE" id="PS50887">
    <property type="entry name" value="GGDEF"/>
    <property type="match status" value="1"/>
</dbReference>
<dbReference type="Pfam" id="PF00563">
    <property type="entry name" value="EAL"/>
    <property type="match status" value="1"/>
</dbReference>
<sequence>MPALMSPLPSVPDCKNSSPAGEDSSRPLFLDADRIARLAARTCGVPIALVALSENGQLILAAGTGFAEHERLGLMTLCAAAQQTPQQLPAACAPGIVFYRGLPLRRKNGEWLGVLAVAARLRHSLSRAQQEDLETLATLLAGQLDLQRQQREEGHAIASERDQMRTAMQQSREDAQNLAARLGTALESITEGFFTLDPHWRFTYLNREAGLLLHQPGGALLGASFWQAFPGALNAAFSEQLRAAAASRHAVEFDALHAPPDRWLEVRAYPFADGLAIYFRDVSERRKAREQLMLLETSISRLNDIVLIAQIRPSGKPGLRIIFVNKAFEQHTGYSHQEALGRSPRHLLCGALTQRSELERIQEALQQGKPVQAELITYKKNGRHFWMEVDMVPVANEAGPFFTHWVAVGRNITRRKVAESEIKHLAFYDPLTHLPNRQLLMERLQQALSDPHQQEGALMFIDMDNFKTLNDTQGHHKGDLLLQQVATRLMGCVRQTDTVARLGGDEFVVMLKDLGHDPGQAADRAEAVGQQILAALSESYHLAGDQHYSSCSIGVTAFNQKPVHNIADLLKQADLAMYQAKMAGRNTLCFYDPAMQAAVSASAALQSDLRQGLREGQFLLHYQPQVGRDGRMTGVEALLRWQHARRGLVRPAEFIAAAEEGGLILPLGQWALETACQQLAAWAHQPSTAGLSMAINVSVRQFRQPEFVDRVMATLNAAKVSPHKLKLELTESLFADDMDISIRKLARLKDLGVTLSLDDFGMGYSSLSCLKRLPLDQLKIDKSFVHDILRDPNDAAIARTIIALAQSLGLGVLAEGVETEAQRAFLAHHGCECYQGHLFCKPLPIEALQNFMAALPP</sequence>
<dbReference type="Gene3D" id="3.30.450.20">
    <property type="entry name" value="PAS domain"/>
    <property type="match status" value="2"/>
</dbReference>
<dbReference type="CDD" id="cd00130">
    <property type="entry name" value="PAS"/>
    <property type="match status" value="2"/>
</dbReference>
<dbReference type="InterPro" id="IPR001633">
    <property type="entry name" value="EAL_dom"/>
</dbReference>
<dbReference type="SUPFAM" id="SSF55781">
    <property type="entry name" value="GAF domain-like"/>
    <property type="match status" value="1"/>
</dbReference>
<feature type="domain" description="PAS" evidence="2">
    <location>
        <begin position="318"/>
        <end position="368"/>
    </location>
</feature>
<dbReference type="Proteomes" id="UP001596084">
    <property type="component" value="Unassembled WGS sequence"/>
</dbReference>
<evidence type="ECO:0000313" key="6">
    <source>
        <dbReference type="EMBL" id="MFC5522764.1"/>
    </source>
</evidence>
<dbReference type="PROSITE" id="PS50112">
    <property type="entry name" value="PAS"/>
    <property type="match status" value="1"/>
</dbReference>
<dbReference type="PROSITE" id="PS50113">
    <property type="entry name" value="PAC"/>
    <property type="match status" value="1"/>
</dbReference>
<dbReference type="SUPFAM" id="SSF55785">
    <property type="entry name" value="PYP-like sensor domain (PAS domain)"/>
    <property type="match status" value="2"/>
</dbReference>
<dbReference type="SMART" id="SM00086">
    <property type="entry name" value="PAC"/>
    <property type="match status" value="1"/>
</dbReference>
<protein>
    <submittedName>
        <fullName evidence="6">EAL domain-containing protein</fullName>
    </submittedName>
</protein>
<dbReference type="InterPro" id="IPR001610">
    <property type="entry name" value="PAC"/>
</dbReference>
<dbReference type="InterPro" id="IPR029787">
    <property type="entry name" value="Nucleotide_cyclase"/>
</dbReference>
<evidence type="ECO:0000259" key="5">
    <source>
        <dbReference type="PROSITE" id="PS50887"/>
    </source>
</evidence>
<dbReference type="CDD" id="cd01948">
    <property type="entry name" value="EAL"/>
    <property type="match status" value="1"/>
</dbReference>
<dbReference type="PANTHER" id="PTHR44757">
    <property type="entry name" value="DIGUANYLATE CYCLASE DGCP"/>
    <property type="match status" value="1"/>
</dbReference>
<dbReference type="InterPro" id="IPR035919">
    <property type="entry name" value="EAL_sf"/>
</dbReference>
<dbReference type="CDD" id="cd01949">
    <property type="entry name" value="GGDEF"/>
    <property type="match status" value="1"/>
</dbReference>
<proteinExistence type="predicted"/>
<dbReference type="NCBIfam" id="TIGR00229">
    <property type="entry name" value="sensory_box"/>
    <property type="match status" value="1"/>
</dbReference>
<keyword evidence="7" id="KW-1185">Reference proteome</keyword>
<dbReference type="InterPro" id="IPR013656">
    <property type="entry name" value="PAS_4"/>
</dbReference>
<evidence type="ECO:0000259" key="4">
    <source>
        <dbReference type="PROSITE" id="PS50883"/>
    </source>
</evidence>
<dbReference type="InterPro" id="IPR052155">
    <property type="entry name" value="Biofilm_reg_signaling"/>
</dbReference>
<feature type="domain" description="PAC" evidence="3">
    <location>
        <begin position="369"/>
        <end position="424"/>
    </location>
</feature>
<comment type="caution">
    <text evidence="6">The sequence shown here is derived from an EMBL/GenBank/DDBJ whole genome shotgun (WGS) entry which is preliminary data.</text>
</comment>
<feature type="region of interest" description="Disordered" evidence="1">
    <location>
        <begin position="1"/>
        <end position="25"/>
    </location>
</feature>
<organism evidence="6 7">
    <name type="scientific">Polaromonas jejuensis</name>
    <dbReference type="NCBI Taxonomy" id="457502"/>
    <lineage>
        <taxon>Bacteria</taxon>
        <taxon>Pseudomonadati</taxon>
        <taxon>Pseudomonadota</taxon>
        <taxon>Betaproteobacteria</taxon>
        <taxon>Burkholderiales</taxon>
        <taxon>Comamonadaceae</taxon>
        <taxon>Polaromonas</taxon>
    </lineage>
</organism>
<dbReference type="Pfam" id="PF08448">
    <property type="entry name" value="PAS_4"/>
    <property type="match status" value="1"/>
</dbReference>
<dbReference type="InterPro" id="IPR000014">
    <property type="entry name" value="PAS"/>
</dbReference>
<dbReference type="InterPro" id="IPR000160">
    <property type="entry name" value="GGDEF_dom"/>
</dbReference>
<evidence type="ECO:0000313" key="7">
    <source>
        <dbReference type="Proteomes" id="UP001596084"/>
    </source>
</evidence>
<evidence type="ECO:0000259" key="3">
    <source>
        <dbReference type="PROSITE" id="PS50113"/>
    </source>
</evidence>
<dbReference type="InterPro" id="IPR035965">
    <property type="entry name" value="PAS-like_dom_sf"/>
</dbReference>
<dbReference type="InterPro" id="IPR043128">
    <property type="entry name" value="Rev_trsase/Diguanyl_cyclase"/>
</dbReference>
<dbReference type="SMART" id="SM00267">
    <property type="entry name" value="GGDEF"/>
    <property type="match status" value="1"/>
</dbReference>
<dbReference type="NCBIfam" id="TIGR00254">
    <property type="entry name" value="GGDEF"/>
    <property type="match status" value="1"/>
</dbReference>
<dbReference type="SUPFAM" id="SSF141868">
    <property type="entry name" value="EAL domain-like"/>
    <property type="match status" value="1"/>
</dbReference>
<feature type="domain" description="EAL" evidence="4">
    <location>
        <begin position="602"/>
        <end position="856"/>
    </location>
</feature>
<evidence type="ECO:0000256" key="1">
    <source>
        <dbReference type="SAM" id="MobiDB-lite"/>
    </source>
</evidence>
<gene>
    <name evidence="6" type="ORF">ACFPP7_17890</name>
</gene>
<feature type="domain" description="GGDEF" evidence="5">
    <location>
        <begin position="454"/>
        <end position="593"/>
    </location>
</feature>
<dbReference type="SMART" id="SM00052">
    <property type="entry name" value="EAL"/>
    <property type="match status" value="1"/>
</dbReference>
<dbReference type="Pfam" id="PF13426">
    <property type="entry name" value="PAS_9"/>
    <property type="match status" value="1"/>
</dbReference>
<accession>A0ABW0QCX7</accession>
<dbReference type="SMART" id="SM00091">
    <property type="entry name" value="PAS"/>
    <property type="match status" value="2"/>
</dbReference>
<dbReference type="RefSeq" id="WP_245660907.1">
    <property type="nucleotide sequence ID" value="NZ_JBHSMX010000057.1"/>
</dbReference>
<reference evidence="7" key="1">
    <citation type="journal article" date="2019" name="Int. J. Syst. Evol. Microbiol.">
        <title>The Global Catalogue of Microorganisms (GCM) 10K type strain sequencing project: providing services to taxonomists for standard genome sequencing and annotation.</title>
        <authorList>
            <consortium name="The Broad Institute Genomics Platform"/>
            <consortium name="The Broad Institute Genome Sequencing Center for Infectious Disease"/>
            <person name="Wu L."/>
            <person name="Ma J."/>
        </authorList>
    </citation>
    <scope>NUCLEOTIDE SEQUENCE [LARGE SCALE GENOMIC DNA]</scope>
    <source>
        <strain evidence="7">CGMCC 4.7277</strain>
    </source>
</reference>
<dbReference type="Pfam" id="PF00990">
    <property type="entry name" value="GGDEF"/>
    <property type="match status" value="1"/>
</dbReference>
<dbReference type="EMBL" id="JBHSMX010000057">
    <property type="protein sequence ID" value="MFC5522764.1"/>
    <property type="molecule type" value="Genomic_DNA"/>
</dbReference>
<name>A0ABW0QCX7_9BURK</name>